<accession>A0A0A9AY48</accession>
<protein>
    <submittedName>
        <fullName evidence="2">Uncharacterized protein</fullName>
    </submittedName>
</protein>
<feature type="region of interest" description="Disordered" evidence="1">
    <location>
        <begin position="1"/>
        <end position="29"/>
    </location>
</feature>
<organism evidence="2">
    <name type="scientific">Arundo donax</name>
    <name type="common">Giant reed</name>
    <name type="synonym">Donax arundinaceus</name>
    <dbReference type="NCBI Taxonomy" id="35708"/>
    <lineage>
        <taxon>Eukaryota</taxon>
        <taxon>Viridiplantae</taxon>
        <taxon>Streptophyta</taxon>
        <taxon>Embryophyta</taxon>
        <taxon>Tracheophyta</taxon>
        <taxon>Spermatophyta</taxon>
        <taxon>Magnoliopsida</taxon>
        <taxon>Liliopsida</taxon>
        <taxon>Poales</taxon>
        <taxon>Poaceae</taxon>
        <taxon>PACMAD clade</taxon>
        <taxon>Arundinoideae</taxon>
        <taxon>Arundineae</taxon>
        <taxon>Arundo</taxon>
    </lineage>
</organism>
<evidence type="ECO:0000256" key="1">
    <source>
        <dbReference type="SAM" id="MobiDB-lite"/>
    </source>
</evidence>
<evidence type="ECO:0000313" key="2">
    <source>
        <dbReference type="EMBL" id="JAD53855.1"/>
    </source>
</evidence>
<dbReference type="EMBL" id="GBRH01244040">
    <property type="protein sequence ID" value="JAD53855.1"/>
    <property type="molecule type" value="Transcribed_RNA"/>
</dbReference>
<feature type="compositionally biased region" description="Polar residues" evidence="1">
    <location>
        <begin position="1"/>
        <end position="14"/>
    </location>
</feature>
<reference evidence="2" key="2">
    <citation type="journal article" date="2015" name="Data Brief">
        <title>Shoot transcriptome of the giant reed, Arundo donax.</title>
        <authorList>
            <person name="Barrero R.A."/>
            <person name="Guerrero F.D."/>
            <person name="Moolhuijzen P."/>
            <person name="Goolsby J.A."/>
            <person name="Tidwell J."/>
            <person name="Bellgard S.E."/>
            <person name="Bellgard M.I."/>
        </authorList>
    </citation>
    <scope>NUCLEOTIDE SEQUENCE</scope>
    <source>
        <tissue evidence="2">Shoot tissue taken approximately 20 cm above the soil surface</tissue>
    </source>
</reference>
<dbReference type="AlphaFoldDB" id="A0A0A9AY48"/>
<name>A0A0A9AY48_ARUDO</name>
<sequence>MAMRSSRNSSSPMCVSTRRHTPVLGTQSPLATAILRPGRDCGSSPATDAASKEIKLCIDSESTSA</sequence>
<proteinExistence type="predicted"/>
<reference evidence="2" key="1">
    <citation type="submission" date="2014-09" db="EMBL/GenBank/DDBJ databases">
        <authorList>
            <person name="Magalhaes I.L.F."/>
            <person name="Oliveira U."/>
            <person name="Santos F.R."/>
            <person name="Vidigal T.H.D.A."/>
            <person name="Brescovit A.D."/>
            <person name="Santos A.J."/>
        </authorList>
    </citation>
    <scope>NUCLEOTIDE SEQUENCE</scope>
    <source>
        <tissue evidence="2">Shoot tissue taken approximately 20 cm above the soil surface</tissue>
    </source>
</reference>